<dbReference type="GO" id="GO:0009927">
    <property type="term" value="F:histidine phosphotransfer kinase activity"/>
    <property type="evidence" value="ECO:0007669"/>
    <property type="project" value="TreeGrafter"/>
</dbReference>
<dbReference type="Pfam" id="PF12860">
    <property type="entry name" value="PAS_7"/>
    <property type="match status" value="2"/>
</dbReference>
<dbReference type="GO" id="GO:0000155">
    <property type="term" value="F:phosphorelay sensor kinase activity"/>
    <property type="evidence" value="ECO:0007669"/>
    <property type="project" value="InterPro"/>
</dbReference>
<feature type="domain" description="Histidine kinase" evidence="7">
    <location>
        <begin position="605"/>
        <end position="823"/>
    </location>
</feature>
<dbReference type="InterPro" id="IPR003661">
    <property type="entry name" value="HisK_dim/P_dom"/>
</dbReference>
<dbReference type="InterPro" id="IPR036097">
    <property type="entry name" value="HisK_dim/P_sf"/>
</dbReference>
<dbReference type="CDD" id="cd00082">
    <property type="entry name" value="HisKA"/>
    <property type="match status" value="1"/>
</dbReference>
<dbReference type="Pfam" id="PF00512">
    <property type="entry name" value="HisKA"/>
    <property type="match status" value="1"/>
</dbReference>
<dbReference type="PROSITE" id="PS50109">
    <property type="entry name" value="HIS_KIN"/>
    <property type="match status" value="1"/>
</dbReference>
<name>A0A0H5BPC4_BLAVI</name>
<organism evidence="9 10">
    <name type="scientific">Blastochloris viridis</name>
    <name type="common">Rhodopseudomonas viridis</name>
    <dbReference type="NCBI Taxonomy" id="1079"/>
    <lineage>
        <taxon>Bacteria</taxon>
        <taxon>Pseudomonadati</taxon>
        <taxon>Pseudomonadota</taxon>
        <taxon>Alphaproteobacteria</taxon>
        <taxon>Hyphomicrobiales</taxon>
        <taxon>Blastochloridaceae</taxon>
        <taxon>Blastochloris</taxon>
    </lineage>
</organism>
<feature type="coiled-coil region" evidence="6">
    <location>
        <begin position="199"/>
        <end position="226"/>
    </location>
</feature>
<evidence type="ECO:0000256" key="2">
    <source>
        <dbReference type="ARBA" id="ARBA00012438"/>
    </source>
</evidence>
<dbReference type="EMBL" id="LN907867">
    <property type="protein sequence ID" value="CUU43610.1"/>
    <property type="molecule type" value="Genomic_DNA"/>
</dbReference>
<dbReference type="RefSeq" id="WP_082417244.1">
    <property type="nucleotide sequence ID" value="NZ_AP014854.2"/>
</dbReference>
<dbReference type="InterPro" id="IPR003594">
    <property type="entry name" value="HATPase_dom"/>
</dbReference>
<dbReference type="EC" id="2.7.13.3" evidence="2"/>
<proteinExistence type="predicted"/>
<dbReference type="SMART" id="SM00387">
    <property type="entry name" value="HATPase_c"/>
    <property type="match status" value="1"/>
</dbReference>
<accession>A0A0H5BPC4</accession>
<evidence type="ECO:0000313" key="9">
    <source>
        <dbReference type="EMBL" id="CUU43610.1"/>
    </source>
</evidence>
<dbReference type="OrthoDB" id="9813151at2"/>
<dbReference type="InterPro" id="IPR005467">
    <property type="entry name" value="His_kinase_dom"/>
</dbReference>
<dbReference type="InterPro" id="IPR036890">
    <property type="entry name" value="HATPase_C_sf"/>
</dbReference>
<dbReference type="EMBL" id="AP014854">
    <property type="protein sequence ID" value="BAR99068.1"/>
    <property type="molecule type" value="Genomic_DNA"/>
</dbReference>
<evidence type="ECO:0000256" key="1">
    <source>
        <dbReference type="ARBA" id="ARBA00000085"/>
    </source>
</evidence>
<dbReference type="InterPro" id="IPR004358">
    <property type="entry name" value="Sig_transdc_His_kin-like_C"/>
</dbReference>
<reference evidence="10" key="3">
    <citation type="journal article" date="2016" name="Genome Announc.">
        <title>Revised genome sequence of the purple photosynthetic bacterium Blastochloris viridis.</title>
        <authorList>
            <person name="Liu L.N."/>
            <person name="Faulkner M."/>
            <person name="Liu X."/>
            <person name="Huang F."/>
            <person name="Darby A.C."/>
            <person name="Hall N."/>
        </authorList>
    </citation>
    <scope>NUCLEOTIDE SEQUENCE [LARGE SCALE GENOMIC DNA]</scope>
    <source>
        <strain evidence="10">ATCC 19567 / DSM 133 / F</strain>
    </source>
</reference>
<keyword evidence="3" id="KW-0597">Phosphoprotein</keyword>
<dbReference type="Pfam" id="PF02518">
    <property type="entry name" value="HATPase_c"/>
    <property type="match status" value="1"/>
</dbReference>
<dbReference type="SUPFAM" id="SSF47384">
    <property type="entry name" value="Homodimeric domain of signal transducing histidine kinase"/>
    <property type="match status" value="1"/>
</dbReference>
<dbReference type="SUPFAM" id="SSF55874">
    <property type="entry name" value="ATPase domain of HSP90 chaperone/DNA topoisomerase II/histidine kinase"/>
    <property type="match status" value="1"/>
</dbReference>
<evidence type="ECO:0000256" key="3">
    <source>
        <dbReference type="ARBA" id="ARBA00022553"/>
    </source>
</evidence>
<evidence type="ECO:0000313" key="8">
    <source>
        <dbReference type="EMBL" id="BAR99068.1"/>
    </source>
</evidence>
<dbReference type="Proteomes" id="UP000065734">
    <property type="component" value="Chromosome I"/>
</dbReference>
<dbReference type="PATRIC" id="fig|1079.6.peg.3355"/>
<gene>
    <name evidence="9" type="primary">divL</name>
    <name evidence="8" type="ORF">BV133_1475</name>
    <name evidence="9" type="ORF">BVIRIDIS_26350</name>
</gene>
<keyword evidence="10" id="KW-1185">Reference proteome</keyword>
<evidence type="ECO:0000259" key="7">
    <source>
        <dbReference type="PROSITE" id="PS50109"/>
    </source>
</evidence>
<comment type="catalytic activity">
    <reaction evidence="1">
        <text>ATP + protein L-histidine = ADP + protein N-phospho-L-histidine.</text>
        <dbReference type="EC" id="2.7.13.3"/>
    </reaction>
</comment>
<dbReference type="STRING" id="1079.BVIR_3191"/>
<dbReference type="CDD" id="cd00075">
    <property type="entry name" value="HATPase"/>
    <property type="match status" value="1"/>
</dbReference>
<dbReference type="Pfam" id="PF13188">
    <property type="entry name" value="PAS_8"/>
    <property type="match status" value="1"/>
</dbReference>
<dbReference type="SUPFAM" id="SSF55785">
    <property type="entry name" value="PYP-like sensor domain (PAS domain)"/>
    <property type="match status" value="3"/>
</dbReference>
<dbReference type="PANTHER" id="PTHR43047">
    <property type="entry name" value="TWO-COMPONENT HISTIDINE PROTEIN KINASE"/>
    <property type="match status" value="1"/>
</dbReference>
<dbReference type="InterPro" id="IPR035965">
    <property type="entry name" value="PAS-like_dom_sf"/>
</dbReference>
<dbReference type="SMART" id="SM00091">
    <property type="entry name" value="PAS"/>
    <property type="match status" value="3"/>
</dbReference>
<reference evidence="9" key="2">
    <citation type="submission" date="2015-11" db="EMBL/GenBank/DDBJ databases">
        <authorList>
            <person name="Zhang Y."/>
            <person name="Guo Z."/>
        </authorList>
    </citation>
    <scope>NUCLEOTIDE SEQUENCE</scope>
    <source>
        <strain evidence="9">1</strain>
    </source>
</reference>
<evidence type="ECO:0000256" key="4">
    <source>
        <dbReference type="ARBA" id="ARBA00022679"/>
    </source>
</evidence>
<dbReference type="InterPro" id="IPR000014">
    <property type="entry name" value="PAS"/>
</dbReference>
<protein>
    <recommendedName>
        <fullName evidence="2">histidine kinase</fullName>
        <ecNumber evidence="2">2.7.13.3</ecNumber>
    </recommendedName>
</protein>
<sequence length="828" mass="89834">MAERSRTAAWCRHRLLETVAGSAALIPTGVMSTGAKAEPMLVNAAELVTLLGPHQILTMAFTSGVTLFAILSAAQLLRVARRASRDRAAARSQIATLRAETDRIRTLLQLDRQITVVWSGGEPEIGGDIGVVGATQPFRVLAFGIWLDVERARDLEAAVERLRERGEAFAMALATRDGRHIEADGRAIGGHAVLRLREATGARGEAAELADRLRRAERDAAILRTLVESLPVPMWVRDATGRLSWANAAYAHAVDAKTTEESIDRGTELLDRGDRITAAQARDAHGRFEKRVAAIVAGERRQLDVVEITDANGICAGIALDATEAEQVRVGLQQTIAAHRRILDSLATGVAIFDANKRLVFYNAAYQRLFEFDPAFLDDKPSDPDVLDRLRAERKLPEQADFRKWRDGFLGAYRAIEPQEHSWHLPGGQMLRVVTNPNPDGGLTYLFDDITERIDLESRINQLSGLHRETLDNLAEAVAVFGSDGRLKLHNPSFVRLWRLSPDALASQPHVEVVGTWCQAMCANDAWSVLHATVTAIGGRHEPVARRIERADGSVLDASAAKLPDGSTLVTFRDVTDSVSVERVLTEKNEALEEADGLKTRFIHHVSYELRSPLTNIIGFAQLLGDPAIGPLNAKQRDYVGHITGSSAALLAIIDDILDLATIDAGAMTIEPFEIDLRETMRAASDGVQDRLAEAGLKLVLDVAPGIGTFIADAKRVRQVLFNLLSNAVSFSPQGGIITLAARAEAGAVVFRVTDQGPGIPAELKDKVFERFESYSPGGTQHRGAGLGLSIVRSLVALHGGEVAIETQPGRGTTVVVRFPMTHVMAAE</sequence>
<reference evidence="8" key="1">
    <citation type="journal article" date="2015" name="Genome Announc.">
        <title>Complete Genome Sequence of the Bacteriochlorophyll b-Producing Photosynthetic Bacterium Blastochloris viridis.</title>
        <authorList>
            <person name="Tsukatani Y."/>
            <person name="Hirose Y."/>
            <person name="Harada J."/>
            <person name="Misawa N."/>
            <person name="Mori K."/>
            <person name="Inoue K."/>
            <person name="Tamiaki H."/>
        </authorList>
    </citation>
    <scope>NUCLEOTIDE SEQUENCE [LARGE SCALE GENOMIC DNA]</scope>
    <source>
        <strain evidence="8">DSM 133</strain>
    </source>
</reference>
<dbReference type="Gene3D" id="3.30.450.20">
    <property type="entry name" value="PAS domain"/>
    <property type="match status" value="3"/>
</dbReference>
<dbReference type="AlphaFoldDB" id="A0A0H5BPC4"/>
<dbReference type="Gene3D" id="1.10.287.130">
    <property type="match status" value="1"/>
</dbReference>
<keyword evidence="4 9" id="KW-0808">Transferase</keyword>
<keyword evidence="5" id="KW-0418">Kinase</keyword>
<evidence type="ECO:0000256" key="6">
    <source>
        <dbReference type="SAM" id="Coils"/>
    </source>
</evidence>
<dbReference type="GO" id="GO:0005886">
    <property type="term" value="C:plasma membrane"/>
    <property type="evidence" value="ECO:0007669"/>
    <property type="project" value="TreeGrafter"/>
</dbReference>
<evidence type="ECO:0000256" key="5">
    <source>
        <dbReference type="ARBA" id="ARBA00022777"/>
    </source>
</evidence>
<dbReference type="PANTHER" id="PTHR43047:SF72">
    <property type="entry name" value="OSMOSENSING HISTIDINE PROTEIN KINASE SLN1"/>
    <property type="match status" value="1"/>
</dbReference>
<keyword evidence="6" id="KW-0175">Coiled coil</keyword>
<dbReference type="SMART" id="SM00388">
    <property type="entry name" value="HisKA"/>
    <property type="match status" value="1"/>
</dbReference>
<dbReference type="PRINTS" id="PR00344">
    <property type="entry name" value="BCTRLSENSOR"/>
</dbReference>
<dbReference type="Gene3D" id="3.30.565.10">
    <property type="entry name" value="Histidine kinase-like ATPase, C-terminal domain"/>
    <property type="match status" value="1"/>
</dbReference>
<dbReference type="KEGG" id="bvr:BVIR_3191"/>
<evidence type="ECO:0000313" key="10">
    <source>
        <dbReference type="Proteomes" id="UP000065734"/>
    </source>
</evidence>